<dbReference type="GO" id="GO:0008168">
    <property type="term" value="F:methyltransferase activity"/>
    <property type="evidence" value="ECO:0007669"/>
    <property type="project" value="UniProtKB-KW"/>
</dbReference>
<keyword evidence="3" id="KW-0808">Transferase</keyword>
<keyword evidence="4" id="KW-1185">Reference proteome</keyword>
<dbReference type="EMBL" id="AFBP01000094">
    <property type="protein sequence ID" value="EGG50891.1"/>
    <property type="molecule type" value="Genomic_DNA"/>
</dbReference>
<comment type="caution">
    <text evidence="3">The sequence shown here is derived from an EMBL/GenBank/DDBJ whole genome shotgun (WGS) entry which is preliminary data.</text>
</comment>
<dbReference type="CDD" id="cd06445">
    <property type="entry name" value="ATase"/>
    <property type="match status" value="1"/>
</dbReference>
<dbReference type="GO" id="GO:0006281">
    <property type="term" value="P:DNA repair"/>
    <property type="evidence" value="ECO:0007669"/>
    <property type="project" value="InterPro"/>
</dbReference>
<evidence type="ECO:0000259" key="2">
    <source>
        <dbReference type="Pfam" id="PF01035"/>
    </source>
</evidence>
<dbReference type="PANTHER" id="PTHR10815:SF13">
    <property type="entry name" value="METHYLATED-DNA--PROTEIN-CYSTEINE METHYLTRANSFERASE"/>
    <property type="match status" value="1"/>
</dbReference>
<dbReference type="Proteomes" id="UP000005156">
    <property type="component" value="Unassembled WGS sequence"/>
</dbReference>
<protein>
    <submittedName>
        <fullName evidence="3">6-O-methylguanine DNA methyltransferase, DNA binding domain protein</fullName>
    </submittedName>
</protein>
<feature type="domain" description="Methylated-DNA-[protein]-cysteine S-methyltransferase DNA binding" evidence="2">
    <location>
        <begin position="76"/>
        <end position="155"/>
    </location>
</feature>
<evidence type="ECO:0000313" key="3">
    <source>
        <dbReference type="EMBL" id="EGG50891.1"/>
    </source>
</evidence>
<dbReference type="RefSeq" id="WP_008864946.1">
    <property type="nucleotide sequence ID" value="NZ_CAXTIX010000074.1"/>
</dbReference>
<organism evidence="3 4">
    <name type="scientific">Parasutterella excrementihominis YIT 11859</name>
    <dbReference type="NCBI Taxonomy" id="762966"/>
    <lineage>
        <taxon>Bacteria</taxon>
        <taxon>Pseudomonadati</taxon>
        <taxon>Pseudomonadota</taxon>
        <taxon>Betaproteobacteria</taxon>
        <taxon>Burkholderiales</taxon>
        <taxon>Sutterellaceae</taxon>
        <taxon>Parasutterella</taxon>
    </lineage>
</organism>
<dbReference type="NCBIfam" id="TIGR00589">
    <property type="entry name" value="ogt"/>
    <property type="match status" value="1"/>
</dbReference>
<dbReference type="InterPro" id="IPR036217">
    <property type="entry name" value="MethylDNA_cys_MeTrfase_DNAb"/>
</dbReference>
<dbReference type="PANTHER" id="PTHR10815">
    <property type="entry name" value="METHYLATED-DNA--PROTEIN-CYSTEINE METHYLTRANSFERASE"/>
    <property type="match status" value="1"/>
</dbReference>
<dbReference type="SUPFAM" id="SSF46767">
    <property type="entry name" value="Methylated DNA-protein cysteine methyltransferase, C-terminal domain"/>
    <property type="match status" value="1"/>
</dbReference>
<evidence type="ECO:0000256" key="1">
    <source>
        <dbReference type="ARBA" id="ARBA00022763"/>
    </source>
</evidence>
<dbReference type="AlphaFoldDB" id="F3QNB9"/>
<reference evidence="3 4" key="1">
    <citation type="submission" date="2011-02" db="EMBL/GenBank/DDBJ databases">
        <authorList>
            <person name="Weinstock G."/>
            <person name="Sodergren E."/>
            <person name="Clifton S."/>
            <person name="Fulton L."/>
            <person name="Fulton B."/>
            <person name="Courtney L."/>
            <person name="Fronick C."/>
            <person name="Harrison M."/>
            <person name="Strong C."/>
            <person name="Farmer C."/>
            <person name="Delahaunty K."/>
            <person name="Markovic C."/>
            <person name="Hall O."/>
            <person name="Minx P."/>
            <person name="Tomlinson C."/>
            <person name="Mitreva M."/>
            <person name="Hou S."/>
            <person name="Chen J."/>
            <person name="Wollam A."/>
            <person name="Pepin K.H."/>
            <person name="Johnson M."/>
            <person name="Bhonagiri V."/>
            <person name="Zhang X."/>
            <person name="Suruliraj S."/>
            <person name="Warren W."/>
            <person name="Chinwalla A."/>
            <person name="Mardis E.R."/>
            <person name="Wilson R.K."/>
        </authorList>
    </citation>
    <scope>NUCLEOTIDE SEQUENCE [LARGE SCALE GENOMIC DNA]</scope>
    <source>
        <strain evidence="3 4">YIT 11859</strain>
    </source>
</reference>
<dbReference type="InterPro" id="IPR036388">
    <property type="entry name" value="WH-like_DNA-bd_sf"/>
</dbReference>
<sequence>MLVTIKSNQACLNAPFGSILLTFEGDELVRCELSEEAVEEDLGSFAEHKAVKALKSYLGGSVQALDNWKPSEDGTEFRCQVWKEIAKVKAGDTVTYGQIADNLNSSPRAVGSACGDNPLPIFVGCHRVVGKSNLGGFAHSADNLSIKCWLLKHEQQNM</sequence>
<gene>
    <name evidence="3" type="ORF">HMPREF9439_02450</name>
</gene>
<accession>F3QNB9</accession>
<keyword evidence="1" id="KW-0227">DNA damage</keyword>
<proteinExistence type="predicted"/>
<dbReference type="Gene3D" id="1.10.10.10">
    <property type="entry name" value="Winged helix-like DNA-binding domain superfamily/Winged helix DNA-binding domain"/>
    <property type="match status" value="1"/>
</dbReference>
<dbReference type="Pfam" id="PF01035">
    <property type="entry name" value="DNA_binding_1"/>
    <property type="match status" value="1"/>
</dbReference>
<dbReference type="GeneID" id="43349739"/>
<name>F3QNB9_9BURK</name>
<dbReference type="InterPro" id="IPR014048">
    <property type="entry name" value="MethylDNA_cys_MeTrfase_DNA-bd"/>
</dbReference>
<dbReference type="GO" id="GO:0032259">
    <property type="term" value="P:methylation"/>
    <property type="evidence" value="ECO:0007669"/>
    <property type="project" value="UniProtKB-KW"/>
</dbReference>
<dbReference type="eggNOG" id="COG0350">
    <property type="taxonomic scope" value="Bacteria"/>
</dbReference>
<keyword evidence="3" id="KW-0489">Methyltransferase</keyword>
<dbReference type="HOGENOM" id="CLU_000445_52_2_4"/>
<evidence type="ECO:0000313" key="4">
    <source>
        <dbReference type="Proteomes" id="UP000005156"/>
    </source>
</evidence>